<accession>A0ABD6AIW8</accession>
<evidence type="ECO:0000313" key="1">
    <source>
        <dbReference type="EMBL" id="MFC7323553.1"/>
    </source>
</evidence>
<comment type="caution">
    <text evidence="1">The sequence shown here is derived from an EMBL/GenBank/DDBJ whole genome shotgun (WGS) entry which is preliminary data.</text>
</comment>
<evidence type="ECO:0000313" key="2">
    <source>
        <dbReference type="Proteomes" id="UP001596545"/>
    </source>
</evidence>
<dbReference type="AlphaFoldDB" id="A0ABD6AIW8"/>
<sequence>MYRRGIVAGALALATAGCVDRLHDVAAATPADLAVRSRYVDGNPLVDGRSVLARPEGLSTHATSFRSAAAARGALKANAAASREFVGRTDFADGGGDAVLVIAQRLTAPAVRLRLGGVSRIGDRSLRIAVDRGGVRGEIETDDPVVKTLLLRLSDERGPPERVIVAVGGERAGITV</sequence>
<keyword evidence="2" id="KW-1185">Reference proteome</keyword>
<gene>
    <name evidence="1" type="ORF">ACFQMF_03035</name>
</gene>
<protein>
    <submittedName>
        <fullName evidence="1">Uncharacterized protein</fullName>
    </submittedName>
</protein>
<dbReference type="RefSeq" id="WP_256407772.1">
    <property type="nucleotide sequence ID" value="NZ_JANHDN010000001.1"/>
</dbReference>
<dbReference type="Proteomes" id="UP001596545">
    <property type="component" value="Unassembled WGS sequence"/>
</dbReference>
<dbReference type="PROSITE" id="PS51257">
    <property type="entry name" value="PROKAR_LIPOPROTEIN"/>
    <property type="match status" value="1"/>
</dbReference>
<name>A0ABD6AIW8_9EURY</name>
<dbReference type="EMBL" id="JBHTBL010000002">
    <property type="protein sequence ID" value="MFC7323553.1"/>
    <property type="molecule type" value="Genomic_DNA"/>
</dbReference>
<organism evidence="1 2">
    <name type="scientific">Halorubrum rutilum</name>
    <dbReference type="NCBI Taxonomy" id="1364933"/>
    <lineage>
        <taxon>Archaea</taxon>
        <taxon>Methanobacteriati</taxon>
        <taxon>Methanobacteriota</taxon>
        <taxon>Stenosarchaea group</taxon>
        <taxon>Halobacteria</taxon>
        <taxon>Halobacteriales</taxon>
        <taxon>Haloferacaceae</taxon>
        <taxon>Halorubrum</taxon>
    </lineage>
</organism>
<reference evidence="1 2" key="1">
    <citation type="journal article" date="2019" name="Int. J. Syst. Evol. Microbiol.">
        <title>The Global Catalogue of Microorganisms (GCM) 10K type strain sequencing project: providing services to taxonomists for standard genome sequencing and annotation.</title>
        <authorList>
            <consortium name="The Broad Institute Genomics Platform"/>
            <consortium name="The Broad Institute Genome Sequencing Center for Infectious Disease"/>
            <person name="Wu L."/>
            <person name="Ma J."/>
        </authorList>
    </citation>
    <scope>NUCLEOTIDE SEQUENCE [LARGE SCALE GENOMIC DNA]</scope>
    <source>
        <strain evidence="1 2">CGMCC 1.12554</strain>
    </source>
</reference>
<proteinExistence type="predicted"/>